<evidence type="ECO:0000313" key="7">
    <source>
        <dbReference type="EMBL" id="KAK9804140.1"/>
    </source>
</evidence>
<dbReference type="Pfam" id="PF13181">
    <property type="entry name" value="TPR_8"/>
    <property type="match status" value="1"/>
</dbReference>
<dbReference type="PANTHER" id="PTHR22904">
    <property type="entry name" value="TPR REPEAT CONTAINING PROTEIN"/>
    <property type="match status" value="1"/>
</dbReference>
<keyword evidence="8" id="KW-1185">Reference proteome</keyword>
<evidence type="ECO:0000256" key="1">
    <source>
        <dbReference type="ARBA" id="ARBA00004496"/>
    </source>
</evidence>
<feature type="repeat" description="TPR" evidence="5">
    <location>
        <begin position="99"/>
        <end position="132"/>
    </location>
</feature>
<dbReference type="PROSITE" id="PS50005">
    <property type="entry name" value="TPR"/>
    <property type="match status" value="2"/>
</dbReference>
<dbReference type="FunFam" id="1.25.40.10:FF:000020">
    <property type="entry name" value="Stress-induced phosphoprotein 1"/>
    <property type="match status" value="1"/>
</dbReference>
<dbReference type="InterPro" id="IPR019734">
    <property type="entry name" value="TPR_rpt"/>
</dbReference>
<dbReference type="PROSITE" id="PS50293">
    <property type="entry name" value="TPR_REGION"/>
    <property type="match status" value="1"/>
</dbReference>
<evidence type="ECO:0000256" key="3">
    <source>
        <dbReference type="ARBA" id="ARBA00022737"/>
    </source>
</evidence>
<dbReference type="Gene3D" id="1.25.40.10">
    <property type="entry name" value="Tetratricopeptide repeat domain"/>
    <property type="match status" value="1"/>
</dbReference>
<feature type="compositionally biased region" description="Basic and acidic residues" evidence="6">
    <location>
        <begin position="211"/>
        <end position="222"/>
    </location>
</feature>
<feature type="region of interest" description="Disordered" evidence="6">
    <location>
        <begin position="211"/>
        <end position="267"/>
    </location>
</feature>
<name>A0AAW1P7F4_9CHLO</name>
<dbReference type="SUPFAM" id="SSF48452">
    <property type="entry name" value="TPR-like"/>
    <property type="match status" value="1"/>
</dbReference>
<dbReference type="GO" id="GO:0005737">
    <property type="term" value="C:cytoplasm"/>
    <property type="evidence" value="ECO:0007669"/>
    <property type="project" value="UniProtKB-SubCell"/>
</dbReference>
<dbReference type="InterPro" id="IPR011990">
    <property type="entry name" value="TPR-like_helical_dom_sf"/>
</dbReference>
<dbReference type="SMART" id="SM00028">
    <property type="entry name" value="TPR"/>
    <property type="match status" value="3"/>
</dbReference>
<dbReference type="EMBL" id="JALJOQ010000052">
    <property type="protein sequence ID" value="KAK9804140.1"/>
    <property type="molecule type" value="Genomic_DNA"/>
</dbReference>
<protein>
    <submittedName>
        <fullName evidence="7">Uncharacterized protein</fullName>
    </submittedName>
</protein>
<comment type="caution">
    <text evidence="7">The sequence shown here is derived from an EMBL/GenBank/DDBJ whole genome shotgun (WGS) entry which is preliminary data.</text>
</comment>
<evidence type="ECO:0000256" key="4">
    <source>
        <dbReference type="ARBA" id="ARBA00022803"/>
    </source>
</evidence>
<accession>A0AAW1P7F4</accession>
<keyword evidence="2" id="KW-0963">Cytoplasm</keyword>
<evidence type="ECO:0000313" key="8">
    <source>
        <dbReference type="Proteomes" id="UP001465755"/>
    </source>
</evidence>
<evidence type="ECO:0000256" key="5">
    <source>
        <dbReference type="PROSITE-ProRule" id="PRU00339"/>
    </source>
</evidence>
<reference evidence="7 8" key="1">
    <citation type="journal article" date="2024" name="Nat. Commun.">
        <title>Phylogenomics reveals the evolutionary origins of lichenization in chlorophyte algae.</title>
        <authorList>
            <person name="Puginier C."/>
            <person name="Libourel C."/>
            <person name="Otte J."/>
            <person name="Skaloud P."/>
            <person name="Haon M."/>
            <person name="Grisel S."/>
            <person name="Petersen M."/>
            <person name="Berrin J.G."/>
            <person name="Delaux P.M."/>
            <person name="Dal Grande F."/>
            <person name="Keller J."/>
        </authorList>
    </citation>
    <scope>NUCLEOTIDE SEQUENCE [LARGE SCALE GENOMIC DNA]</scope>
    <source>
        <strain evidence="7 8">SAG 2036</strain>
    </source>
</reference>
<dbReference type="Proteomes" id="UP001465755">
    <property type="component" value="Unassembled WGS sequence"/>
</dbReference>
<dbReference type="AlphaFoldDB" id="A0AAW1P7F4"/>
<dbReference type="Pfam" id="PF00515">
    <property type="entry name" value="TPR_1"/>
    <property type="match status" value="1"/>
</dbReference>
<sequence>MSGGGEAGGSKRSSQVNFQRHVPKFLQAHMHLLGKPAAQSEEEAATLDDQRPAKRQKEDDSESDNADDEEEALQRAVAENPSLAVQYPHLGDLAKKGQAAEEKEKGNTAFTEKKFEQAVAHFSRCIELDPKSEVYFSNRAAALIPLKRFGEAARDARSCAQLKPDWAKGWARLGSALSGLEDFSGAIEAYEHALKLEPDNNALLEAHQRAKVAEHRQSDARQHKFRSKAGDVPVGHRGAKAQPKAQPSSKAAPGALSFIHGDADDSS</sequence>
<evidence type="ECO:0000256" key="6">
    <source>
        <dbReference type="SAM" id="MobiDB-lite"/>
    </source>
</evidence>
<proteinExistence type="predicted"/>
<organism evidence="7 8">
    <name type="scientific">Symbiochloris irregularis</name>
    <dbReference type="NCBI Taxonomy" id="706552"/>
    <lineage>
        <taxon>Eukaryota</taxon>
        <taxon>Viridiplantae</taxon>
        <taxon>Chlorophyta</taxon>
        <taxon>core chlorophytes</taxon>
        <taxon>Trebouxiophyceae</taxon>
        <taxon>Trebouxiales</taxon>
        <taxon>Trebouxiaceae</taxon>
        <taxon>Symbiochloris</taxon>
    </lineage>
</organism>
<feature type="compositionally biased region" description="Basic and acidic residues" evidence="6">
    <location>
        <begin position="48"/>
        <end position="58"/>
    </location>
</feature>
<gene>
    <name evidence="7" type="ORF">WJX73_004172</name>
</gene>
<comment type="subcellular location">
    <subcellularLocation>
        <location evidence="1">Cytoplasm</location>
    </subcellularLocation>
</comment>
<feature type="region of interest" description="Disordered" evidence="6">
    <location>
        <begin position="1"/>
        <end position="84"/>
    </location>
</feature>
<dbReference type="GO" id="GO:0051879">
    <property type="term" value="F:Hsp90 protein binding"/>
    <property type="evidence" value="ECO:0007669"/>
    <property type="project" value="TreeGrafter"/>
</dbReference>
<keyword evidence="3" id="KW-0677">Repeat</keyword>
<evidence type="ECO:0000256" key="2">
    <source>
        <dbReference type="ARBA" id="ARBA00022490"/>
    </source>
</evidence>
<dbReference type="PANTHER" id="PTHR22904:SF533">
    <property type="entry name" value="HSP70-HSP90 ORGANIZING PROTEIN 3"/>
    <property type="match status" value="1"/>
</dbReference>
<feature type="repeat" description="TPR" evidence="5">
    <location>
        <begin position="167"/>
        <end position="200"/>
    </location>
</feature>
<keyword evidence="4 5" id="KW-0802">TPR repeat</keyword>
<feature type="compositionally biased region" description="Acidic residues" evidence="6">
    <location>
        <begin position="59"/>
        <end position="71"/>
    </location>
</feature>